<evidence type="ECO:0000256" key="2">
    <source>
        <dbReference type="ARBA" id="ARBA00022679"/>
    </source>
</evidence>
<evidence type="ECO:0000313" key="5">
    <source>
        <dbReference type="Proteomes" id="UP000587527"/>
    </source>
</evidence>
<evidence type="ECO:0000259" key="3">
    <source>
        <dbReference type="Pfam" id="PF13649"/>
    </source>
</evidence>
<proteinExistence type="predicted"/>
<name>A0A841BXL1_9ACTN</name>
<dbReference type="RefSeq" id="WP_184845544.1">
    <property type="nucleotide sequence ID" value="NZ_JACHMN010000003.1"/>
</dbReference>
<dbReference type="GO" id="GO:0032259">
    <property type="term" value="P:methylation"/>
    <property type="evidence" value="ECO:0007669"/>
    <property type="project" value="UniProtKB-KW"/>
</dbReference>
<keyword evidence="5" id="KW-1185">Reference proteome</keyword>
<dbReference type="Proteomes" id="UP000587527">
    <property type="component" value="Unassembled WGS sequence"/>
</dbReference>
<sequence>MTDPTAAGYDAVAARYAAEIGDELPGKPVDRAFLTILAESAGLGVVADVGCGPGHITSYLHRLGVDAVGVDLSPGMVAVARQRHPSIEFTVGSLLSLPVADGGWAGAVCAYSIIHLAEEQRPVAFAELARALAPGGWLLLSFHVSDADHAAGEVQRLASWWGHDVALDFHYLDPDRVAAEVAAAGFEVKVSAVREPWPNEHASRRAHLLAQRRS</sequence>
<comment type="caution">
    <text evidence="4">The sequence shown here is derived from an EMBL/GenBank/DDBJ whole genome shotgun (WGS) entry which is preliminary data.</text>
</comment>
<organism evidence="4 5">
    <name type="scientific">Allocatelliglobosispora scoriae</name>
    <dbReference type="NCBI Taxonomy" id="643052"/>
    <lineage>
        <taxon>Bacteria</taxon>
        <taxon>Bacillati</taxon>
        <taxon>Actinomycetota</taxon>
        <taxon>Actinomycetes</taxon>
        <taxon>Micromonosporales</taxon>
        <taxon>Micromonosporaceae</taxon>
        <taxon>Allocatelliglobosispora</taxon>
    </lineage>
</organism>
<dbReference type="AlphaFoldDB" id="A0A841BXL1"/>
<dbReference type="PANTHER" id="PTHR43861">
    <property type="entry name" value="TRANS-ACONITATE 2-METHYLTRANSFERASE-RELATED"/>
    <property type="match status" value="1"/>
</dbReference>
<dbReference type="CDD" id="cd02440">
    <property type="entry name" value="AdoMet_MTases"/>
    <property type="match status" value="1"/>
</dbReference>
<reference evidence="4 5" key="1">
    <citation type="submission" date="2020-08" db="EMBL/GenBank/DDBJ databases">
        <title>Sequencing the genomes of 1000 actinobacteria strains.</title>
        <authorList>
            <person name="Klenk H.-P."/>
        </authorList>
    </citation>
    <scope>NUCLEOTIDE SEQUENCE [LARGE SCALE GENOMIC DNA]</scope>
    <source>
        <strain evidence="4 5">DSM 45362</strain>
    </source>
</reference>
<dbReference type="Pfam" id="PF13649">
    <property type="entry name" value="Methyltransf_25"/>
    <property type="match status" value="1"/>
</dbReference>
<dbReference type="GO" id="GO:0008168">
    <property type="term" value="F:methyltransferase activity"/>
    <property type="evidence" value="ECO:0007669"/>
    <property type="project" value="UniProtKB-KW"/>
</dbReference>
<dbReference type="InterPro" id="IPR029063">
    <property type="entry name" value="SAM-dependent_MTases_sf"/>
</dbReference>
<dbReference type="SUPFAM" id="SSF53335">
    <property type="entry name" value="S-adenosyl-L-methionine-dependent methyltransferases"/>
    <property type="match status" value="1"/>
</dbReference>
<dbReference type="PANTHER" id="PTHR43861:SF1">
    <property type="entry name" value="TRANS-ACONITATE 2-METHYLTRANSFERASE"/>
    <property type="match status" value="1"/>
</dbReference>
<keyword evidence="1 4" id="KW-0489">Methyltransferase</keyword>
<accession>A0A841BXL1</accession>
<dbReference type="EMBL" id="JACHMN010000003">
    <property type="protein sequence ID" value="MBB5873887.1"/>
    <property type="molecule type" value="Genomic_DNA"/>
</dbReference>
<gene>
    <name evidence="4" type="ORF">F4553_007321</name>
</gene>
<keyword evidence="2 4" id="KW-0808">Transferase</keyword>
<feature type="domain" description="Methyltransferase" evidence="3">
    <location>
        <begin position="46"/>
        <end position="136"/>
    </location>
</feature>
<protein>
    <submittedName>
        <fullName evidence="4">SAM-dependent methyltransferase</fullName>
    </submittedName>
</protein>
<evidence type="ECO:0000313" key="4">
    <source>
        <dbReference type="EMBL" id="MBB5873887.1"/>
    </source>
</evidence>
<dbReference type="InterPro" id="IPR041698">
    <property type="entry name" value="Methyltransf_25"/>
</dbReference>
<dbReference type="Gene3D" id="3.40.50.150">
    <property type="entry name" value="Vaccinia Virus protein VP39"/>
    <property type="match status" value="1"/>
</dbReference>
<evidence type="ECO:0000256" key="1">
    <source>
        <dbReference type="ARBA" id="ARBA00022603"/>
    </source>
</evidence>